<keyword evidence="7" id="KW-0862">Zinc</keyword>
<dbReference type="InterPro" id="IPR003730">
    <property type="entry name" value="Cu_polyphenol_OxRdtase"/>
</dbReference>
<dbReference type="OrthoDB" id="4279at2"/>
<comment type="catalytic activity">
    <reaction evidence="10">
        <text>adenosine + phosphate = alpha-D-ribose 1-phosphate + adenine</text>
        <dbReference type="Rhea" id="RHEA:27642"/>
        <dbReference type="ChEBI" id="CHEBI:16335"/>
        <dbReference type="ChEBI" id="CHEBI:16708"/>
        <dbReference type="ChEBI" id="CHEBI:43474"/>
        <dbReference type="ChEBI" id="CHEBI:57720"/>
        <dbReference type="EC" id="2.4.2.1"/>
    </reaction>
    <physiologicalReaction direction="left-to-right" evidence="10">
        <dbReference type="Rhea" id="RHEA:27643"/>
    </physiologicalReaction>
</comment>
<gene>
    <name evidence="13" type="ORF">CGZ93_02930</name>
</gene>
<evidence type="ECO:0000256" key="2">
    <source>
        <dbReference type="ARBA" id="ARBA00003215"/>
    </source>
</evidence>
<keyword evidence="4" id="KW-0808">Transferase</keyword>
<dbReference type="GO" id="GO:0017061">
    <property type="term" value="F:S-methyl-5-thioadenosine phosphorylase activity"/>
    <property type="evidence" value="ECO:0007669"/>
    <property type="project" value="UniProtKB-EC"/>
</dbReference>
<name>A0A255HAM7_9ACTN</name>
<organism evidence="13 14">
    <name type="scientific">Enemella dayhoffiae</name>
    <dbReference type="NCBI Taxonomy" id="2016507"/>
    <lineage>
        <taxon>Bacteria</taxon>
        <taxon>Bacillati</taxon>
        <taxon>Actinomycetota</taxon>
        <taxon>Actinomycetes</taxon>
        <taxon>Propionibacteriales</taxon>
        <taxon>Propionibacteriaceae</taxon>
        <taxon>Enemella</taxon>
    </lineage>
</organism>
<evidence type="ECO:0000256" key="4">
    <source>
        <dbReference type="ARBA" id="ARBA00022679"/>
    </source>
</evidence>
<comment type="catalytic activity">
    <reaction evidence="9">
        <text>adenosine + H2O + H(+) = inosine + NH4(+)</text>
        <dbReference type="Rhea" id="RHEA:24408"/>
        <dbReference type="ChEBI" id="CHEBI:15377"/>
        <dbReference type="ChEBI" id="CHEBI:15378"/>
        <dbReference type="ChEBI" id="CHEBI:16335"/>
        <dbReference type="ChEBI" id="CHEBI:17596"/>
        <dbReference type="ChEBI" id="CHEBI:28938"/>
        <dbReference type="EC" id="3.5.4.4"/>
    </reaction>
    <physiologicalReaction direction="left-to-right" evidence="9">
        <dbReference type="Rhea" id="RHEA:24409"/>
    </physiologicalReaction>
</comment>
<accession>A0A255HAM7</accession>
<evidence type="ECO:0000256" key="7">
    <source>
        <dbReference type="ARBA" id="ARBA00022833"/>
    </source>
</evidence>
<evidence type="ECO:0000256" key="9">
    <source>
        <dbReference type="ARBA" id="ARBA00047989"/>
    </source>
</evidence>
<comment type="similarity">
    <text evidence="3 12">Belongs to the purine nucleoside phosphorylase YfiH/LACC1 family.</text>
</comment>
<dbReference type="InterPro" id="IPR011324">
    <property type="entry name" value="Cytotoxic_necrot_fac-like_cat"/>
</dbReference>
<keyword evidence="5" id="KW-0479">Metal-binding</keyword>
<dbReference type="PANTHER" id="PTHR30616:SF2">
    <property type="entry name" value="PURINE NUCLEOSIDE PHOSPHORYLASE LACC1"/>
    <property type="match status" value="1"/>
</dbReference>
<dbReference type="Proteomes" id="UP000216311">
    <property type="component" value="Unassembled WGS sequence"/>
</dbReference>
<dbReference type="PANTHER" id="PTHR30616">
    <property type="entry name" value="UNCHARACTERIZED PROTEIN YFIH"/>
    <property type="match status" value="1"/>
</dbReference>
<protein>
    <recommendedName>
        <fullName evidence="12">Purine nucleoside phosphorylase</fullName>
    </recommendedName>
</protein>
<dbReference type="GO" id="GO:0005507">
    <property type="term" value="F:copper ion binding"/>
    <property type="evidence" value="ECO:0007669"/>
    <property type="project" value="TreeGrafter"/>
</dbReference>
<evidence type="ECO:0000256" key="1">
    <source>
        <dbReference type="ARBA" id="ARBA00000553"/>
    </source>
</evidence>
<dbReference type="AlphaFoldDB" id="A0A255HAM7"/>
<comment type="function">
    <text evidence="2">Purine nucleoside enzyme that catalyzes the phosphorolysis of adenosine and inosine nucleosides, yielding D-ribose 1-phosphate and the respective free bases, adenine and hypoxanthine. Also catalyzes the phosphorolysis of S-methyl-5'-thioadenosine into adenine and S-methyl-5-thio-alpha-D-ribose 1-phosphate. Also has adenosine deaminase activity.</text>
</comment>
<dbReference type="NCBIfam" id="TIGR00726">
    <property type="entry name" value="peptidoglycan editing factor PgeF"/>
    <property type="match status" value="1"/>
</dbReference>
<evidence type="ECO:0000256" key="6">
    <source>
        <dbReference type="ARBA" id="ARBA00022801"/>
    </source>
</evidence>
<sequence length="270" mass="27986">MFTHLQRADPATGGVGVAFTDRHGGVSAGTLGSLNLGRTGVDDPAAVTENFELVRRELGLRAVLTVSQVHGTAVHRVDTAQVAGWSPASPLGSHGGRERLPVADAMVSSEPGVALCIRVADCLPVLFADAAAGVIGAAHAGRVGLAAGVLPETVTALTALGANRLTAWIGPHICGECYEVPAQMQAEVGAVLPGASCRTASGTPGLDLGAAAEHQLRELGCRVHRLDPCTRTDESLHSHRRDQAYAGRLGGLIWLADQRTERADERTPRA</sequence>
<dbReference type="RefSeq" id="WP_094362659.1">
    <property type="nucleotide sequence ID" value="NZ_NMVQ01000002.1"/>
</dbReference>
<keyword evidence="6" id="KW-0378">Hydrolase</keyword>
<evidence type="ECO:0000256" key="8">
    <source>
        <dbReference type="ARBA" id="ARBA00023008"/>
    </source>
</evidence>
<dbReference type="Pfam" id="PF02578">
    <property type="entry name" value="Cu-oxidase_4"/>
    <property type="match status" value="1"/>
</dbReference>
<comment type="catalytic activity">
    <reaction evidence="11">
        <text>S-methyl-5'-thioadenosine + phosphate = 5-(methylsulfanyl)-alpha-D-ribose 1-phosphate + adenine</text>
        <dbReference type="Rhea" id="RHEA:11852"/>
        <dbReference type="ChEBI" id="CHEBI:16708"/>
        <dbReference type="ChEBI" id="CHEBI:17509"/>
        <dbReference type="ChEBI" id="CHEBI:43474"/>
        <dbReference type="ChEBI" id="CHEBI:58533"/>
        <dbReference type="EC" id="2.4.2.28"/>
    </reaction>
    <physiologicalReaction direction="left-to-right" evidence="11">
        <dbReference type="Rhea" id="RHEA:11853"/>
    </physiologicalReaction>
</comment>
<evidence type="ECO:0000313" key="14">
    <source>
        <dbReference type="Proteomes" id="UP000216311"/>
    </source>
</evidence>
<dbReference type="Gene3D" id="3.60.140.10">
    <property type="entry name" value="CNF1/YfiH-like putative cysteine hydrolases"/>
    <property type="match status" value="1"/>
</dbReference>
<keyword evidence="14" id="KW-1185">Reference proteome</keyword>
<dbReference type="GO" id="GO:0016787">
    <property type="term" value="F:hydrolase activity"/>
    <property type="evidence" value="ECO:0007669"/>
    <property type="project" value="UniProtKB-KW"/>
</dbReference>
<evidence type="ECO:0000256" key="10">
    <source>
        <dbReference type="ARBA" id="ARBA00048968"/>
    </source>
</evidence>
<evidence type="ECO:0000256" key="11">
    <source>
        <dbReference type="ARBA" id="ARBA00049893"/>
    </source>
</evidence>
<reference evidence="13 14" key="1">
    <citation type="submission" date="2017-07" db="EMBL/GenBank/DDBJ databases">
        <title>Draft whole genome sequences of clinical Proprionibacteriaceae strains.</title>
        <authorList>
            <person name="Bernier A.-M."/>
            <person name="Bernard K."/>
            <person name="Domingo M.-C."/>
        </authorList>
    </citation>
    <scope>NUCLEOTIDE SEQUENCE [LARGE SCALE GENOMIC DNA]</scope>
    <source>
        <strain evidence="13 14">NML 130396</strain>
    </source>
</reference>
<dbReference type="InterPro" id="IPR038371">
    <property type="entry name" value="Cu_polyphenol_OxRdtase_sf"/>
</dbReference>
<dbReference type="EMBL" id="NMVQ01000002">
    <property type="protein sequence ID" value="OYO24665.1"/>
    <property type="molecule type" value="Genomic_DNA"/>
</dbReference>
<comment type="caution">
    <text evidence="13">The sequence shown here is derived from an EMBL/GenBank/DDBJ whole genome shotgun (WGS) entry which is preliminary data.</text>
</comment>
<proteinExistence type="inferred from homology"/>
<evidence type="ECO:0000256" key="5">
    <source>
        <dbReference type="ARBA" id="ARBA00022723"/>
    </source>
</evidence>
<comment type="catalytic activity">
    <reaction evidence="1">
        <text>inosine + phosphate = alpha-D-ribose 1-phosphate + hypoxanthine</text>
        <dbReference type="Rhea" id="RHEA:27646"/>
        <dbReference type="ChEBI" id="CHEBI:17368"/>
        <dbReference type="ChEBI" id="CHEBI:17596"/>
        <dbReference type="ChEBI" id="CHEBI:43474"/>
        <dbReference type="ChEBI" id="CHEBI:57720"/>
        <dbReference type="EC" id="2.4.2.1"/>
    </reaction>
    <physiologicalReaction direction="left-to-right" evidence="1">
        <dbReference type="Rhea" id="RHEA:27647"/>
    </physiologicalReaction>
</comment>
<dbReference type="CDD" id="cd16833">
    <property type="entry name" value="YfiH"/>
    <property type="match status" value="1"/>
</dbReference>
<evidence type="ECO:0000256" key="3">
    <source>
        <dbReference type="ARBA" id="ARBA00007353"/>
    </source>
</evidence>
<keyword evidence="8" id="KW-0186">Copper</keyword>
<evidence type="ECO:0000313" key="13">
    <source>
        <dbReference type="EMBL" id="OYO24665.1"/>
    </source>
</evidence>
<evidence type="ECO:0000256" key="12">
    <source>
        <dbReference type="RuleBase" id="RU361274"/>
    </source>
</evidence>
<dbReference type="SUPFAM" id="SSF64438">
    <property type="entry name" value="CNF1/YfiH-like putative cysteine hydrolases"/>
    <property type="match status" value="1"/>
</dbReference>